<keyword evidence="13" id="KW-1185">Reference proteome</keyword>
<dbReference type="PIRSF" id="PIRSF000414">
    <property type="entry name" value="AICARFT_IMPCHas"/>
    <property type="match status" value="1"/>
</dbReference>
<dbReference type="SMR" id="A0A094Z3G3"/>
<dbReference type="InterPro" id="IPR011607">
    <property type="entry name" value="MGS-like_dom"/>
</dbReference>
<dbReference type="PATRIC" id="fig|556287.8.peg.1028"/>
<keyword evidence="7 10" id="KW-0511">Multifunctional enzyme</keyword>
<dbReference type="NCBIfam" id="NF002049">
    <property type="entry name" value="PRK00881.1"/>
    <property type="match status" value="1"/>
</dbReference>
<evidence type="ECO:0000256" key="3">
    <source>
        <dbReference type="ARBA" id="ARBA00007667"/>
    </source>
</evidence>
<dbReference type="GO" id="GO:0003937">
    <property type="term" value="F:IMP cyclohydrolase activity"/>
    <property type="evidence" value="ECO:0007669"/>
    <property type="project" value="UniProtKB-UniRule"/>
</dbReference>
<sequence length="537" mass="59338">MDFSHRKYCGSDEILVKNALISVYDKTGIVEFSRRLLSWGIKLVSTGGTCQLLEKENIPVTNISDITGFPEIMDGRVKTLHPKIYGGLLGIRDNPEHMMAMREHGLESIDLVVVNLYPFEESCLREDEYHTIVENIDIGGPSMIRAAAKNHDYVTVLTDSKDYPLFLSEMESNNGKVLLNFRKKMALQAFFRTASYDAAICRWFANAKNEDFPDYLNITGTKKQEMRYGENPHQKAALYSIFNKKSGIANATLVQGKPLSYNNINDLDAAYELVSEFSSEDCAACVIVKHTNPCGVAIADTLLEAYRRALSCDPMSAFGGIVAFNQALDQEVAREVIKIFTEVIVAPKISKEAEVVISEKPNMRFVKTFELSDPRAQDIVFKKVSGGILVQTRDNNVVDDQELTVVTKRSPTPKELSDMKFALKIVKHVKSNAVVFAKEGRTIGIGSGQTSRVDSTRFAAIKSQGISAQEGIKSVTSGAVIASEAFYPFPDGILEAIKAGVTAVIQPGGSIRDLEIISVADQHNIAMVFTGTRHFRH</sequence>
<evidence type="ECO:0000256" key="4">
    <source>
        <dbReference type="ARBA" id="ARBA00022679"/>
    </source>
</evidence>
<dbReference type="InterPro" id="IPR002695">
    <property type="entry name" value="PurH-like"/>
</dbReference>
<dbReference type="Gene3D" id="3.40.50.1380">
    <property type="entry name" value="Methylglyoxal synthase-like domain"/>
    <property type="match status" value="1"/>
</dbReference>
<evidence type="ECO:0000256" key="1">
    <source>
        <dbReference type="ARBA" id="ARBA00004844"/>
    </source>
</evidence>
<dbReference type="SUPFAM" id="SSF53927">
    <property type="entry name" value="Cytidine deaminase-like"/>
    <property type="match status" value="1"/>
</dbReference>
<comment type="pathway">
    <text evidence="2 10">Purine metabolism; IMP biosynthesis via de novo pathway; 5-formamido-1-(5-phospho-D-ribosyl)imidazole-4-carboxamide from 5-amino-1-(5-phospho-D-ribosyl)imidazole-4-carboxamide (10-formyl THF route): step 1/1.</text>
</comment>
<feature type="domain" description="MGS-like" evidence="11">
    <location>
        <begin position="10"/>
        <end position="158"/>
    </location>
</feature>
<dbReference type="RefSeq" id="WP_034442145.1">
    <property type="nucleotide sequence ID" value="NZ_JMTK01000002.1"/>
</dbReference>
<name>A0A094Z3G3_9HYPH</name>
<evidence type="ECO:0000256" key="10">
    <source>
        <dbReference type="HAMAP-Rule" id="MF_00139"/>
    </source>
</evidence>
<evidence type="ECO:0000256" key="2">
    <source>
        <dbReference type="ARBA" id="ARBA00004954"/>
    </source>
</evidence>
<dbReference type="EC" id="3.5.4.10" evidence="10"/>
<evidence type="ECO:0000256" key="7">
    <source>
        <dbReference type="ARBA" id="ARBA00023268"/>
    </source>
</evidence>
<evidence type="ECO:0000256" key="6">
    <source>
        <dbReference type="ARBA" id="ARBA00022801"/>
    </source>
</evidence>
<dbReference type="GO" id="GO:0006189">
    <property type="term" value="P:'de novo' IMP biosynthetic process"/>
    <property type="evidence" value="ECO:0007669"/>
    <property type="project" value="UniProtKB-UniRule"/>
</dbReference>
<comment type="domain">
    <text evidence="10">The IMP cyclohydrolase activity resides in the N-terminal region.</text>
</comment>
<comment type="caution">
    <text evidence="12">The sequence shown here is derived from an EMBL/GenBank/DDBJ whole genome shotgun (WGS) entry which is preliminary data.</text>
</comment>
<evidence type="ECO:0000256" key="8">
    <source>
        <dbReference type="ARBA" id="ARBA00050488"/>
    </source>
</evidence>
<dbReference type="FunFam" id="3.40.140.20:FF:000001">
    <property type="entry name" value="Bifunctional purine biosynthesis protein PurH"/>
    <property type="match status" value="1"/>
</dbReference>
<dbReference type="EMBL" id="JMTK01000002">
    <property type="protein sequence ID" value="KJZ82278.1"/>
    <property type="molecule type" value="Genomic_DNA"/>
</dbReference>
<evidence type="ECO:0000256" key="5">
    <source>
        <dbReference type="ARBA" id="ARBA00022755"/>
    </source>
</evidence>
<dbReference type="PANTHER" id="PTHR11692:SF0">
    <property type="entry name" value="BIFUNCTIONAL PURINE BIOSYNTHESIS PROTEIN ATIC"/>
    <property type="match status" value="1"/>
</dbReference>
<dbReference type="GO" id="GO:0004643">
    <property type="term" value="F:phosphoribosylaminoimidazolecarboxamide formyltransferase activity"/>
    <property type="evidence" value="ECO:0007669"/>
    <property type="project" value="UniProtKB-UniRule"/>
</dbReference>
<organism evidence="12 13">
    <name type="scientific">Candidatus Liberibacter solanacearum</name>
    <dbReference type="NCBI Taxonomy" id="556287"/>
    <lineage>
        <taxon>Bacteria</taxon>
        <taxon>Pseudomonadati</taxon>
        <taxon>Pseudomonadota</taxon>
        <taxon>Alphaproteobacteria</taxon>
        <taxon>Hyphomicrobiales</taxon>
        <taxon>Rhizobiaceae</taxon>
        <taxon>Liberibacter</taxon>
    </lineage>
</organism>
<dbReference type="HAMAP" id="MF_00139">
    <property type="entry name" value="PurH"/>
    <property type="match status" value="1"/>
</dbReference>
<dbReference type="UniPathway" id="UPA00074">
    <property type="reaction ID" value="UER00133"/>
</dbReference>
<dbReference type="InterPro" id="IPR024051">
    <property type="entry name" value="AICAR_Tfase_dup_dom_sf"/>
</dbReference>
<dbReference type="EC" id="2.1.2.3" evidence="10"/>
<evidence type="ECO:0000313" key="13">
    <source>
        <dbReference type="Proteomes" id="UP000033731"/>
    </source>
</evidence>
<comment type="similarity">
    <text evidence="3 10">Belongs to the PurH family.</text>
</comment>
<dbReference type="SMART" id="SM00798">
    <property type="entry name" value="AICARFT_IMPCHas"/>
    <property type="match status" value="1"/>
</dbReference>
<dbReference type="FunFam" id="3.40.50.1380:FF:000001">
    <property type="entry name" value="Bifunctional purine biosynthesis protein PurH"/>
    <property type="match status" value="1"/>
</dbReference>
<comment type="pathway">
    <text evidence="1 10">Purine metabolism; IMP biosynthesis via de novo pathway; IMP from 5-formamido-1-(5-phospho-D-ribosyl)imidazole-4-carboxamide: step 1/1.</text>
</comment>
<comment type="catalytic activity">
    <reaction evidence="8 10">
        <text>(6R)-10-formyltetrahydrofolate + 5-amino-1-(5-phospho-beta-D-ribosyl)imidazole-4-carboxamide = 5-formamido-1-(5-phospho-D-ribosyl)imidazole-4-carboxamide + (6S)-5,6,7,8-tetrahydrofolate</text>
        <dbReference type="Rhea" id="RHEA:22192"/>
        <dbReference type="ChEBI" id="CHEBI:57453"/>
        <dbReference type="ChEBI" id="CHEBI:58467"/>
        <dbReference type="ChEBI" id="CHEBI:58475"/>
        <dbReference type="ChEBI" id="CHEBI:195366"/>
        <dbReference type="EC" id="2.1.2.3"/>
    </reaction>
</comment>
<dbReference type="InterPro" id="IPR036914">
    <property type="entry name" value="MGS-like_dom_sf"/>
</dbReference>
<dbReference type="GO" id="GO:0005829">
    <property type="term" value="C:cytosol"/>
    <property type="evidence" value="ECO:0007669"/>
    <property type="project" value="TreeGrafter"/>
</dbReference>
<dbReference type="NCBIfam" id="TIGR00355">
    <property type="entry name" value="purH"/>
    <property type="match status" value="1"/>
</dbReference>
<dbReference type="AlphaFoldDB" id="A0A094Z3G3"/>
<keyword evidence="6 10" id="KW-0378">Hydrolase</keyword>
<dbReference type="PROSITE" id="PS51855">
    <property type="entry name" value="MGS"/>
    <property type="match status" value="1"/>
</dbReference>
<reference evidence="12 13" key="1">
    <citation type="journal article" date="2015" name="Phytopathology">
        <title>Genomes of Candidatus Liberibacter solanacearum haplotype A from New Zealand and the USA suggest significant genome plasticity in the species.</title>
        <authorList>
            <person name="Thompson S.M."/>
            <person name="Johnson C.P."/>
            <person name="Lu A.Y."/>
            <person name="Frampton R.A."/>
            <person name="Sullivan K.L."/>
            <person name="Fiers M.W."/>
            <person name="Crowhurst R.N."/>
            <person name="Pitman A.R."/>
            <person name="Scott I."/>
            <person name="Gudmestad N.C."/>
            <person name="Smith G.R."/>
        </authorList>
    </citation>
    <scope>NUCLEOTIDE SEQUENCE [LARGE SCALE GENOMIC DNA]</scope>
    <source>
        <strain evidence="12 13">LsoNZ1</strain>
    </source>
</reference>
<dbReference type="Gene3D" id="3.40.140.20">
    <property type="match status" value="2"/>
</dbReference>
<dbReference type="CDD" id="cd01421">
    <property type="entry name" value="IMPCH"/>
    <property type="match status" value="1"/>
</dbReference>
<evidence type="ECO:0000313" key="12">
    <source>
        <dbReference type="EMBL" id="KJZ82278.1"/>
    </source>
</evidence>
<dbReference type="Pfam" id="PF01808">
    <property type="entry name" value="AICARFT_IMPCHas"/>
    <property type="match status" value="1"/>
</dbReference>
<evidence type="ECO:0000259" key="11">
    <source>
        <dbReference type="PROSITE" id="PS51855"/>
    </source>
</evidence>
<protein>
    <recommendedName>
        <fullName evidence="10">Bifunctional purine biosynthesis protein PurH</fullName>
    </recommendedName>
    <domain>
        <recommendedName>
            <fullName evidence="10">Phosphoribosylaminoimidazolecarboxamide formyltransferase</fullName>
            <ecNumber evidence="10">2.1.2.3</ecNumber>
        </recommendedName>
        <alternativeName>
            <fullName evidence="10">AICAR transformylase</fullName>
        </alternativeName>
    </domain>
    <domain>
        <recommendedName>
            <fullName evidence="10">IMP cyclohydrolase</fullName>
            <ecNumber evidence="10">3.5.4.10</ecNumber>
        </recommendedName>
        <alternativeName>
            <fullName evidence="10">ATIC</fullName>
        </alternativeName>
        <alternativeName>
            <fullName evidence="10">IMP synthase</fullName>
        </alternativeName>
        <alternativeName>
            <fullName evidence="10">Inosinicase</fullName>
        </alternativeName>
    </domain>
</protein>
<evidence type="ECO:0000256" key="9">
    <source>
        <dbReference type="ARBA" id="ARBA00050687"/>
    </source>
</evidence>
<gene>
    <name evidence="10" type="primary">purH</name>
    <name evidence="12" type="ORF">DJ66_1023</name>
</gene>
<keyword evidence="5 10" id="KW-0658">Purine biosynthesis</keyword>
<proteinExistence type="inferred from homology"/>
<dbReference type="Pfam" id="PF02142">
    <property type="entry name" value="MGS"/>
    <property type="match status" value="1"/>
</dbReference>
<dbReference type="PANTHER" id="PTHR11692">
    <property type="entry name" value="BIFUNCTIONAL PURINE BIOSYNTHESIS PROTEIN PURH"/>
    <property type="match status" value="1"/>
</dbReference>
<dbReference type="Proteomes" id="UP000033731">
    <property type="component" value="Unassembled WGS sequence"/>
</dbReference>
<dbReference type="SMART" id="SM00851">
    <property type="entry name" value="MGS"/>
    <property type="match status" value="1"/>
</dbReference>
<dbReference type="SUPFAM" id="SSF52335">
    <property type="entry name" value="Methylglyoxal synthase-like"/>
    <property type="match status" value="1"/>
</dbReference>
<keyword evidence="4 10" id="KW-0808">Transferase</keyword>
<dbReference type="InterPro" id="IPR016193">
    <property type="entry name" value="Cytidine_deaminase-like"/>
</dbReference>
<comment type="catalytic activity">
    <reaction evidence="9 10">
        <text>IMP + H2O = 5-formamido-1-(5-phospho-D-ribosyl)imidazole-4-carboxamide</text>
        <dbReference type="Rhea" id="RHEA:18445"/>
        <dbReference type="ChEBI" id="CHEBI:15377"/>
        <dbReference type="ChEBI" id="CHEBI:58053"/>
        <dbReference type="ChEBI" id="CHEBI:58467"/>
        <dbReference type="EC" id="3.5.4.10"/>
    </reaction>
</comment>
<dbReference type="FunFam" id="3.40.140.20:FF:000002">
    <property type="entry name" value="Bifunctional purine biosynthesis protein PurH"/>
    <property type="match status" value="1"/>
</dbReference>
<accession>A0A094Z3G3</accession>